<evidence type="ECO:0000313" key="1">
    <source>
        <dbReference type="EMBL" id="QHU19387.1"/>
    </source>
</evidence>
<name>A0A6C0KRQ1_9ZZZZ</name>
<accession>A0A6C0KRQ1</accession>
<dbReference type="AlphaFoldDB" id="A0A6C0KRQ1"/>
<reference evidence="1" key="1">
    <citation type="journal article" date="2020" name="Nature">
        <title>Giant virus diversity and host interactions through global metagenomics.</title>
        <authorList>
            <person name="Schulz F."/>
            <person name="Roux S."/>
            <person name="Paez-Espino D."/>
            <person name="Jungbluth S."/>
            <person name="Walsh D.A."/>
            <person name="Denef V.J."/>
            <person name="McMahon K.D."/>
            <person name="Konstantinidis K.T."/>
            <person name="Eloe-Fadrosh E.A."/>
            <person name="Kyrpides N.C."/>
            <person name="Woyke T."/>
        </authorList>
    </citation>
    <scope>NUCLEOTIDE SEQUENCE</scope>
    <source>
        <strain evidence="1">GVMAG-S-3300013014-104</strain>
    </source>
</reference>
<proteinExistence type="predicted"/>
<organism evidence="1">
    <name type="scientific">viral metagenome</name>
    <dbReference type="NCBI Taxonomy" id="1070528"/>
    <lineage>
        <taxon>unclassified sequences</taxon>
        <taxon>metagenomes</taxon>
        <taxon>organismal metagenomes</taxon>
    </lineage>
</organism>
<sequence>MIIRDSDGKLVIISRNDCKNQIVFNEKIYKIRFAFCKKYKNIFLIN</sequence>
<protein>
    <submittedName>
        <fullName evidence="1">Uncharacterized protein</fullName>
    </submittedName>
</protein>
<dbReference type="EMBL" id="MN740949">
    <property type="protein sequence ID" value="QHU19387.1"/>
    <property type="molecule type" value="Genomic_DNA"/>
</dbReference>